<dbReference type="GO" id="GO:0004527">
    <property type="term" value="F:exonuclease activity"/>
    <property type="evidence" value="ECO:0007669"/>
    <property type="project" value="UniProtKB-KW"/>
</dbReference>
<evidence type="ECO:0000313" key="4">
    <source>
        <dbReference type="EMBL" id="SAM68397.1"/>
    </source>
</evidence>
<dbReference type="Pfam" id="PF13558">
    <property type="entry name" value="SbcC_Walker_B"/>
    <property type="match status" value="1"/>
</dbReference>
<gene>
    <name evidence="4" type="ORF">CHUV0807_1918</name>
</gene>
<dbReference type="RefSeq" id="WP_079541522.1">
    <property type="nucleotide sequence ID" value="NZ_CP171111.1"/>
</dbReference>
<evidence type="ECO:0000256" key="2">
    <source>
        <dbReference type="SAM" id="MobiDB-lite"/>
    </source>
</evidence>
<dbReference type="SUPFAM" id="SSF52540">
    <property type="entry name" value="P-loop containing nucleoside triphosphate hydrolases"/>
    <property type="match status" value="1"/>
</dbReference>
<accession>A0A1C3H5Q9</accession>
<dbReference type="GO" id="GO:0006302">
    <property type="term" value="P:double-strand break repair"/>
    <property type="evidence" value="ECO:0007669"/>
    <property type="project" value="InterPro"/>
</dbReference>
<protein>
    <submittedName>
        <fullName evidence="4">Exonuclease SbcC</fullName>
    </submittedName>
</protein>
<keyword evidence="4" id="KW-0269">Exonuclease</keyword>
<dbReference type="PANTHER" id="PTHR32114:SF2">
    <property type="entry name" value="ABC TRANSPORTER ABCH.3"/>
    <property type="match status" value="1"/>
</dbReference>
<dbReference type="AlphaFoldDB" id="A0A1C3H5Q9"/>
<organism evidence="4 5">
    <name type="scientific">Cardiobacterium hominis</name>
    <dbReference type="NCBI Taxonomy" id="2718"/>
    <lineage>
        <taxon>Bacteria</taxon>
        <taxon>Pseudomonadati</taxon>
        <taxon>Pseudomonadota</taxon>
        <taxon>Gammaproteobacteria</taxon>
        <taxon>Cardiobacteriales</taxon>
        <taxon>Cardiobacteriaceae</taxon>
        <taxon>Cardiobacterium</taxon>
    </lineage>
</organism>
<feature type="compositionally biased region" description="Polar residues" evidence="2">
    <location>
        <begin position="663"/>
        <end position="679"/>
    </location>
</feature>
<evidence type="ECO:0000259" key="3">
    <source>
        <dbReference type="Pfam" id="PF13476"/>
    </source>
</evidence>
<dbReference type="EMBL" id="FKLO01000065">
    <property type="protein sequence ID" value="SAM68397.1"/>
    <property type="molecule type" value="Genomic_DNA"/>
</dbReference>
<dbReference type="Pfam" id="PF13476">
    <property type="entry name" value="AAA_23"/>
    <property type="match status" value="1"/>
</dbReference>
<dbReference type="PANTHER" id="PTHR32114">
    <property type="entry name" value="ABC TRANSPORTER ABCH.3"/>
    <property type="match status" value="1"/>
</dbReference>
<feature type="coiled-coil region" evidence="1">
    <location>
        <begin position="486"/>
        <end position="530"/>
    </location>
</feature>
<evidence type="ECO:0000256" key="1">
    <source>
        <dbReference type="SAM" id="Coils"/>
    </source>
</evidence>
<feature type="domain" description="Rad50/SbcC-type AAA" evidence="3">
    <location>
        <begin position="6"/>
        <end position="202"/>
    </location>
</feature>
<dbReference type="InterPro" id="IPR038729">
    <property type="entry name" value="Rad50/SbcC_AAA"/>
</dbReference>
<proteinExistence type="predicted"/>
<name>A0A1C3H5Q9_9GAMM</name>
<keyword evidence="1" id="KW-0175">Coiled coil</keyword>
<dbReference type="Gene3D" id="3.40.50.300">
    <property type="entry name" value="P-loop containing nucleotide triphosphate hydrolases"/>
    <property type="match status" value="2"/>
</dbReference>
<keyword evidence="4" id="KW-0540">Nuclease</keyword>
<dbReference type="GO" id="GO:0016887">
    <property type="term" value="F:ATP hydrolysis activity"/>
    <property type="evidence" value="ECO:0007669"/>
    <property type="project" value="InterPro"/>
</dbReference>
<feature type="region of interest" description="Disordered" evidence="2">
    <location>
        <begin position="636"/>
        <end position="679"/>
    </location>
</feature>
<dbReference type="Proteomes" id="UP000190837">
    <property type="component" value="Unassembled WGS sequence"/>
</dbReference>
<keyword evidence="4" id="KW-0378">Hydrolase</keyword>
<feature type="region of interest" description="Disordered" evidence="2">
    <location>
        <begin position="745"/>
        <end position="770"/>
    </location>
</feature>
<sequence>MRIHTIRLSNLNALTGTWEIDLDHPAYADNIYALTGPTGAGKTTILDAISLALYGRTPRLARIGKAGNEIMSRHSGTCHAEITFSTRTGRYRSHWSQHRARRKAGGELQNPKHELADAESGELLATGLKDVAAAIERLTGMDYQRFTRAMLLAQGDFAAFLRAAPDERAPLLEQITGTEIYSRISIAVHERLRDALEQQRQLATETAGITPLDAATHTALTQESAALQKQLAALATRQQQTAAALARAQNIAELTAELARLDEQHTAHQAALARFAPERERLAAAQSAALLDADYARLDTLRRAQQQNSRALAALDEQAPALARTHETANQALTAASARVHSEKQRLAAAQPRWQQTRAYDHTLRHQREQLATLEQSAAAHTAAQTALAAAEKHAAAARENSARADVARKKTETALAAHLQGRLLREYRAEKENILRELAYHQRIADLEQQRAHLHDGEPCPLCGATEHPYASELPAQPDDLTTRLEALDTYIKQAETLNEQHENAQRALASAREKQQQTENTLALAAEKARNSAVHAEQHAALQQTYAQTLAARQALLANRDPDAEETAQQHAIAEAEAAMEKARDTCQTAQSAAAANQQQRAQLHARLTAQQQELQTAEQQFAVALGMCSEIAAPSPAGRSPQRGRDGEGVDDVPCAPKISTFSISDHPHSNTSSRAATTFPDETAWQAARLPAATREALARQAAALDQQTLTLHTRQQDRAARLASLTAQSTDDPDTATLQARQEADEHTRQQHQQTLAANQHRLAEHERASERLAAQQQAIAKQAAETRRWQNLHELIGAADGKKYRNYAQSLTFASVIAQANRQLVQLSDRYLLTADPARPLELNIIDNYQGGETRSAKNLSGGESFIVSLALALGLAQMSGENMQIDTLFLDEGFGTLDEETLDSALETLSQLRTHGKHIGIISHVAALTERIATRIQITPQNGGNSIISGPGCRRVE</sequence>
<dbReference type="InterPro" id="IPR027417">
    <property type="entry name" value="P-loop_NTPase"/>
</dbReference>
<feature type="coiled-coil region" evidence="1">
    <location>
        <begin position="575"/>
        <end position="623"/>
    </location>
</feature>
<evidence type="ECO:0000313" key="5">
    <source>
        <dbReference type="Proteomes" id="UP000190837"/>
    </source>
</evidence>
<reference evidence="5" key="1">
    <citation type="submission" date="2016-04" db="EMBL/GenBank/DDBJ databases">
        <authorList>
            <person name="Tagini F."/>
        </authorList>
    </citation>
    <scope>NUCLEOTIDE SEQUENCE [LARGE SCALE GENOMIC DNA]</scope>
    <source>
        <strain evidence="5">CHUV0807</strain>
    </source>
</reference>